<dbReference type="AlphaFoldDB" id="A0A1I4NIW4"/>
<evidence type="ECO:0000313" key="2">
    <source>
        <dbReference type="EMBL" id="SFM15458.1"/>
    </source>
</evidence>
<keyword evidence="3" id="KW-1185">Reference proteome</keyword>
<sequence>MKPSQSHQQTDTQQCAPSSDHPSSLAARPARPERRRAEPAPPAPERVREQLGWWLIPANKRGSGLG</sequence>
<reference evidence="2 3" key="1">
    <citation type="submission" date="2016-10" db="EMBL/GenBank/DDBJ databases">
        <authorList>
            <person name="de Groot N.N."/>
        </authorList>
    </citation>
    <scope>NUCLEOTIDE SEQUENCE [LARGE SCALE GENOMIC DNA]</scope>
    <source>
        <strain evidence="2 3">ATCC 43154</strain>
    </source>
</reference>
<organism evidence="2 3">
    <name type="scientific">Rugamonas rubra</name>
    <dbReference type="NCBI Taxonomy" id="758825"/>
    <lineage>
        <taxon>Bacteria</taxon>
        <taxon>Pseudomonadati</taxon>
        <taxon>Pseudomonadota</taxon>
        <taxon>Betaproteobacteria</taxon>
        <taxon>Burkholderiales</taxon>
        <taxon>Oxalobacteraceae</taxon>
        <taxon>Telluria group</taxon>
        <taxon>Rugamonas</taxon>
    </lineage>
</organism>
<dbReference type="Proteomes" id="UP000199470">
    <property type="component" value="Unassembled WGS sequence"/>
</dbReference>
<dbReference type="RefSeq" id="WP_093388491.1">
    <property type="nucleotide sequence ID" value="NZ_FOTW01000013.1"/>
</dbReference>
<evidence type="ECO:0000256" key="1">
    <source>
        <dbReference type="SAM" id="MobiDB-lite"/>
    </source>
</evidence>
<feature type="compositionally biased region" description="Polar residues" evidence="1">
    <location>
        <begin position="1"/>
        <end position="22"/>
    </location>
</feature>
<dbReference type="EMBL" id="FOTW01000013">
    <property type="protein sequence ID" value="SFM15458.1"/>
    <property type="molecule type" value="Genomic_DNA"/>
</dbReference>
<accession>A0A1I4NIW4</accession>
<name>A0A1I4NIW4_9BURK</name>
<gene>
    <name evidence="2" type="ORF">SAMN02982985_03004</name>
</gene>
<evidence type="ECO:0000313" key="3">
    <source>
        <dbReference type="Proteomes" id="UP000199470"/>
    </source>
</evidence>
<proteinExistence type="predicted"/>
<protein>
    <submittedName>
        <fullName evidence="2">Uncharacterized protein</fullName>
    </submittedName>
</protein>
<feature type="region of interest" description="Disordered" evidence="1">
    <location>
        <begin position="1"/>
        <end position="66"/>
    </location>
</feature>